<dbReference type="EMBL" id="CP007772">
    <property type="protein sequence ID" value="AJC90813.1"/>
    <property type="molecule type" value="Genomic_DNA"/>
</dbReference>
<dbReference type="HOGENOM" id="CLU_854395_0_0_7"/>
<evidence type="ECO:0000313" key="2">
    <source>
        <dbReference type="Proteomes" id="UP000031135"/>
    </source>
</evidence>
<protein>
    <submittedName>
        <fullName evidence="1">Phage protein D</fullName>
    </submittedName>
</protein>
<evidence type="ECO:0000313" key="1">
    <source>
        <dbReference type="EMBL" id="AJC90813.1"/>
    </source>
</evidence>
<accession>A0A0A8H9K0</accession>
<reference evidence="1 2" key="1">
    <citation type="journal article" date="2014" name="Genome Biol. Evol.">
        <title>Comparative Genomics of the Campylobacter lari Group.</title>
        <authorList>
            <person name="Miller W.G."/>
            <person name="Yee E."/>
            <person name="Chapman M.H."/>
            <person name="Smith T.P."/>
            <person name="Bono J.L."/>
            <person name="Huynh S."/>
            <person name="Parker C.T."/>
            <person name="Vandamme P."/>
            <person name="Luong K."/>
            <person name="Korlach J."/>
        </authorList>
    </citation>
    <scope>NUCLEOTIDE SEQUENCE [LARGE SCALE GENOMIC DNA]</scope>
    <source>
        <strain evidence="1 2">LMG 24374</strain>
    </source>
</reference>
<organism evidence="1 2">
    <name type="scientific">Campylobacter subantarcticus LMG 24374</name>
    <dbReference type="NCBI Taxonomy" id="1388751"/>
    <lineage>
        <taxon>Bacteria</taxon>
        <taxon>Pseudomonadati</taxon>
        <taxon>Campylobacterota</taxon>
        <taxon>Epsilonproteobacteria</taxon>
        <taxon>Campylobacterales</taxon>
        <taxon>Campylobacteraceae</taxon>
        <taxon>Campylobacter</taxon>
    </lineage>
</organism>
<proteinExistence type="predicted"/>
<dbReference type="AlphaFoldDB" id="A0A0A8H9K0"/>
<dbReference type="Proteomes" id="UP000031135">
    <property type="component" value="Chromosome"/>
</dbReference>
<dbReference type="RefSeq" id="WP_039663938.1">
    <property type="nucleotide sequence ID" value="NZ_CP007772.1"/>
</dbReference>
<name>A0A0A8H9K0_9BACT</name>
<dbReference type="OrthoDB" id="5346920at2"/>
<dbReference type="KEGG" id="csm:CSUB8521_0976"/>
<sequence length="325" mass="36505">MVRKPRFKLVAKGKDVTQKLSKNIISISYEDKEGSESDEISLSFFGLYSKPLFGDSLELWLGFEKLFKCGTFNVNVVSKNYTLNTTEVRASAVNFSGKNNTNIKDKKTRSFENTTLFTIASKLASENSLKIKTSGEDQNIVSILQNNQNNLEFLYKICFEYGFICMIKENTLIITPKDGKIGDNAANITSKNEKLPCFEIALCECSSLEISESGRNEYSAVIVEWQDIDEAKIKSIKVGSGENIYKMHISQPKSDNEAFKKAQSKLNELQKGGLNGRCELIGREIRAGGKLKIKDINMDNYEFSIKSVSHNFNDSAYVIALEFES</sequence>
<dbReference type="SUPFAM" id="SSF69279">
    <property type="entry name" value="Phage tail proteins"/>
    <property type="match status" value="1"/>
</dbReference>
<gene>
    <name evidence="1" type="ORF">CSUB8521_0976</name>
</gene>